<dbReference type="InterPro" id="IPR006626">
    <property type="entry name" value="PbH1"/>
</dbReference>
<dbReference type="Proteomes" id="UP000199300">
    <property type="component" value="Unassembled WGS sequence"/>
</dbReference>
<reference evidence="6 7" key="1">
    <citation type="submission" date="2016-10" db="EMBL/GenBank/DDBJ databases">
        <authorList>
            <person name="de Groot N.N."/>
        </authorList>
    </citation>
    <scope>NUCLEOTIDE SEQUENCE [LARGE SCALE GENOMIC DNA]</scope>
    <source>
        <strain evidence="6 7">CGMCC 1.10434</strain>
    </source>
</reference>
<dbReference type="SMART" id="SM00710">
    <property type="entry name" value="PbH1"/>
    <property type="match status" value="4"/>
</dbReference>
<dbReference type="InterPro" id="IPR012334">
    <property type="entry name" value="Pectin_lyas_fold"/>
</dbReference>
<dbReference type="Gene3D" id="2.160.20.10">
    <property type="entry name" value="Single-stranded right-handed beta-helix, Pectin lyase-like"/>
    <property type="match status" value="1"/>
</dbReference>
<dbReference type="SUPFAM" id="SSF51126">
    <property type="entry name" value="Pectin lyase-like"/>
    <property type="match status" value="1"/>
</dbReference>
<dbReference type="RefSeq" id="WP_091493965.1">
    <property type="nucleotide sequence ID" value="NZ_FODJ01000001.1"/>
</dbReference>
<gene>
    <name evidence="6" type="ORF">SAMN04488134_101295</name>
</gene>
<evidence type="ECO:0000256" key="1">
    <source>
        <dbReference type="ARBA" id="ARBA00008834"/>
    </source>
</evidence>
<dbReference type="AlphaFoldDB" id="A0A1H8HAA6"/>
<dbReference type="InterPro" id="IPR011050">
    <property type="entry name" value="Pectin_lyase_fold/virulence"/>
</dbReference>
<dbReference type="Pfam" id="PF00295">
    <property type="entry name" value="Glyco_hydro_28"/>
    <property type="match status" value="1"/>
</dbReference>
<feature type="domain" description="Rhamnogalacturonase A/B/Epimerase-like pectate lyase" evidence="5">
    <location>
        <begin position="7"/>
        <end position="59"/>
    </location>
</feature>
<evidence type="ECO:0000256" key="3">
    <source>
        <dbReference type="ARBA" id="ARBA00023295"/>
    </source>
</evidence>
<organism evidence="6 7">
    <name type="scientific">Amphibacillus marinus</name>
    <dbReference type="NCBI Taxonomy" id="872970"/>
    <lineage>
        <taxon>Bacteria</taxon>
        <taxon>Bacillati</taxon>
        <taxon>Bacillota</taxon>
        <taxon>Bacilli</taxon>
        <taxon>Bacillales</taxon>
        <taxon>Bacillaceae</taxon>
        <taxon>Amphibacillus</taxon>
    </lineage>
</organism>
<evidence type="ECO:0000256" key="4">
    <source>
        <dbReference type="RuleBase" id="RU361169"/>
    </source>
</evidence>
<comment type="similarity">
    <text evidence="1 4">Belongs to the glycosyl hydrolase 28 family.</text>
</comment>
<keyword evidence="3 4" id="KW-0326">Glycosidase</keyword>
<dbReference type="PROSITE" id="PS00502">
    <property type="entry name" value="POLYGALACTURONASE"/>
    <property type="match status" value="1"/>
</dbReference>
<dbReference type="InterPro" id="IPR000743">
    <property type="entry name" value="Glyco_hydro_28"/>
</dbReference>
<proteinExistence type="inferred from homology"/>
<dbReference type="GO" id="GO:0005975">
    <property type="term" value="P:carbohydrate metabolic process"/>
    <property type="evidence" value="ECO:0007669"/>
    <property type="project" value="InterPro"/>
</dbReference>
<dbReference type="STRING" id="872970.SAMN04488134_101295"/>
<dbReference type="PANTHER" id="PTHR31339">
    <property type="entry name" value="PECTIN LYASE-RELATED"/>
    <property type="match status" value="1"/>
</dbReference>
<dbReference type="InterPro" id="IPR051801">
    <property type="entry name" value="GH28_Enzymes"/>
</dbReference>
<evidence type="ECO:0000313" key="6">
    <source>
        <dbReference type="EMBL" id="SEN53261.1"/>
    </source>
</evidence>
<keyword evidence="2 4" id="KW-0378">Hydrolase</keyword>
<sequence>MRDYLATEFKICGDGQTDNTVAINQLINQCSEGGGGTIYFPAGKYLTGPIKLASYLTIYLAAGAVLFFDDQFDRYTPEKTRWSGYNCYGFSPLLFGSELEHVAIKGEGTIDGQGKRWWAINHQLKQGLPFETAVTRSLKKLNAHLTEAENTNLVEWDSQFLRPALLQLFKCRHVKLEGITLQHSPFWNTHLVYCDNVTIHDLTILNPADTPNGDGLDLDSCQHVRVANCHFDVGDDCIAIKSGINEDGRQTAVPSQNITITNCSMLHGHGGVVLGSEHSGGIKNVVISNCIFTGTDRGIRFKTNRERGGYIKQVIASDIIVEDCLCPIAINAFYRYGISEHNTLASEDRWLPVTEKTPVISDIKISNLIGRNIVAAAGFIYGLPEMPIRNLQLTNIDIEMNSENQVGGEPDMVKEELFMSGAGVFAKYVENLTCSSMRIQTNESVALTAKSCNQLLIDNLETPLNQDHLPVVELEDVDTYTIVGRQYDQRGVNYLATQ</sequence>
<name>A0A1H8HAA6_9BACI</name>
<dbReference type="Pfam" id="PF12708">
    <property type="entry name" value="Pect-lyase_RHGA_epim"/>
    <property type="match status" value="1"/>
</dbReference>
<evidence type="ECO:0000256" key="2">
    <source>
        <dbReference type="ARBA" id="ARBA00022801"/>
    </source>
</evidence>
<accession>A0A1H8HAA6</accession>
<dbReference type="PANTHER" id="PTHR31339:SF9">
    <property type="entry name" value="PLASMIN AND FIBRONECTIN-BINDING PROTEIN A"/>
    <property type="match status" value="1"/>
</dbReference>
<keyword evidence="7" id="KW-1185">Reference proteome</keyword>
<dbReference type="OrthoDB" id="9795222at2"/>
<protein>
    <submittedName>
        <fullName evidence="6">Polygalacturonase</fullName>
    </submittedName>
</protein>
<dbReference type="InterPro" id="IPR024535">
    <property type="entry name" value="RHGA/B-epi-like_pectate_lyase"/>
</dbReference>
<evidence type="ECO:0000313" key="7">
    <source>
        <dbReference type="Proteomes" id="UP000199300"/>
    </source>
</evidence>
<evidence type="ECO:0000259" key="5">
    <source>
        <dbReference type="Pfam" id="PF12708"/>
    </source>
</evidence>
<dbReference type="GO" id="GO:0004650">
    <property type="term" value="F:polygalacturonase activity"/>
    <property type="evidence" value="ECO:0007669"/>
    <property type="project" value="InterPro"/>
</dbReference>
<dbReference type="EMBL" id="FODJ01000001">
    <property type="protein sequence ID" value="SEN53261.1"/>
    <property type="molecule type" value="Genomic_DNA"/>
</dbReference>